<dbReference type="Proteomes" id="UP000606724">
    <property type="component" value="Unassembled WGS sequence"/>
</dbReference>
<name>A0ABR8RJI2_9GAMM</name>
<dbReference type="EMBL" id="JACSQR010000019">
    <property type="protein sequence ID" value="MBD7947959.1"/>
    <property type="molecule type" value="Genomic_DNA"/>
</dbReference>
<evidence type="ECO:0000313" key="2">
    <source>
        <dbReference type="Proteomes" id="UP000606724"/>
    </source>
</evidence>
<organism evidence="1 2">
    <name type="scientific">Psychrobacter communis</name>
    <dbReference type="NCBI Taxonomy" id="2762238"/>
    <lineage>
        <taxon>Bacteria</taxon>
        <taxon>Pseudomonadati</taxon>
        <taxon>Pseudomonadota</taxon>
        <taxon>Gammaproteobacteria</taxon>
        <taxon>Moraxellales</taxon>
        <taxon>Moraxellaceae</taxon>
        <taxon>Psychrobacter</taxon>
    </lineage>
</organism>
<keyword evidence="2" id="KW-1185">Reference proteome</keyword>
<gene>
    <name evidence="1" type="ORF">H9653_08005</name>
</gene>
<accession>A0ABR8RJI2</accession>
<dbReference type="RefSeq" id="WP_068404133.1">
    <property type="nucleotide sequence ID" value="NZ_JACSQR010000019.1"/>
</dbReference>
<evidence type="ECO:0000313" key="1">
    <source>
        <dbReference type="EMBL" id="MBD7947959.1"/>
    </source>
</evidence>
<comment type="caution">
    <text evidence="1">The sequence shown here is derived from an EMBL/GenBank/DDBJ whole genome shotgun (WGS) entry which is preliminary data.</text>
</comment>
<reference evidence="1 2" key="1">
    <citation type="submission" date="2020-08" db="EMBL/GenBank/DDBJ databases">
        <title>A Genomic Blueprint of the Chicken Gut Microbiome.</title>
        <authorList>
            <person name="Gilroy R."/>
            <person name="Ravi A."/>
            <person name="Getino M."/>
            <person name="Pursley I."/>
            <person name="Horton D.L."/>
            <person name="Alikhan N.-F."/>
            <person name="Baker D."/>
            <person name="Gharbi K."/>
            <person name="Hall N."/>
            <person name="Watson M."/>
            <person name="Adriaenssens E.M."/>
            <person name="Foster-Nyarko E."/>
            <person name="Jarju S."/>
            <person name="Secka A."/>
            <person name="Antonio M."/>
            <person name="Oren A."/>
            <person name="Chaudhuri R."/>
            <person name="La Ragione R.M."/>
            <person name="Hildebrand F."/>
            <person name="Pallen M.J."/>
        </authorList>
    </citation>
    <scope>NUCLEOTIDE SEQUENCE [LARGE SCALE GENOMIC DNA]</scope>
    <source>
        <strain evidence="1 2">Sa4CVA2</strain>
    </source>
</reference>
<sequence length="63" mass="6878">MMIGLSFNNQNGDFYLLAAPEKAVKIRDKMIECNVFAAIAATKSSVLFSNISQQLIKNKRGAG</sequence>
<protein>
    <submittedName>
        <fullName evidence="1">Uncharacterized protein</fullName>
    </submittedName>
</protein>
<proteinExistence type="predicted"/>